<dbReference type="EMBL" id="JH815739">
    <property type="protein sequence ID" value="EKC31232.1"/>
    <property type="molecule type" value="Genomic_DNA"/>
</dbReference>
<protein>
    <submittedName>
        <fullName evidence="4">Heavy metal-binding protein HIP</fullName>
    </submittedName>
</protein>
<proteinExistence type="predicted"/>
<dbReference type="InParanoid" id="K1Q3W5"/>
<comment type="subcellular location">
    <subcellularLocation>
        <location evidence="1">Secreted</location>
    </subcellularLocation>
</comment>
<dbReference type="Gene3D" id="2.60.120.40">
    <property type="match status" value="1"/>
</dbReference>
<accession>K1Q3W5</accession>
<sequence length="194" mass="21601">MILITSFSSRILASERFNIAAYTDSRLPLHLMHSKWAEARLSAVTVHLHEEAKPQYNCTNASWTVVGDLSRCGGSHERCAIYVLSKSHSYPIAFQSSLTMTLQNLKNQETVIFDKVSLNEGNAYDNISGIFTAPLDGIYSFTWTISTTAGQYFVTEIVLNGQYVTYNFADGRGHNGHPMTTSHANIKMKKGDKV</sequence>
<dbReference type="InterPro" id="IPR001073">
    <property type="entry name" value="C1q_dom"/>
</dbReference>
<evidence type="ECO:0000313" key="4">
    <source>
        <dbReference type="EMBL" id="EKC31232.1"/>
    </source>
</evidence>
<dbReference type="PRINTS" id="PR00007">
    <property type="entry name" value="COMPLEMNTC1Q"/>
</dbReference>
<dbReference type="PROSITE" id="PS50871">
    <property type="entry name" value="C1Q"/>
    <property type="match status" value="1"/>
</dbReference>
<keyword evidence="3" id="KW-0732">Signal</keyword>
<dbReference type="InterPro" id="IPR008983">
    <property type="entry name" value="Tumour_necrosis_fac-like_dom"/>
</dbReference>
<dbReference type="PANTHER" id="PTHR22923:SF116">
    <property type="entry name" value="C1Q DOMAIN-CONTAINING PROTEIN"/>
    <property type="match status" value="1"/>
</dbReference>
<dbReference type="AlphaFoldDB" id="K1Q3W5"/>
<organism evidence="4">
    <name type="scientific">Magallana gigas</name>
    <name type="common">Pacific oyster</name>
    <name type="synonym">Crassostrea gigas</name>
    <dbReference type="NCBI Taxonomy" id="29159"/>
    <lineage>
        <taxon>Eukaryota</taxon>
        <taxon>Metazoa</taxon>
        <taxon>Spiralia</taxon>
        <taxon>Lophotrochozoa</taxon>
        <taxon>Mollusca</taxon>
        <taxon>Bivalvia</taxon>
        <taxon>Autobranchia</taxon>
        <taxon>Pteriomorphia</taxon>
        <taxon>Ostreida</taxon>
        <taxon>Ostreoidea</taxon>
        <taxon>Ostreidae</taxon>
        <taxon>Magallana</taxon>
    </lineage>
</organism>
<evidence type="ECO:0000256" key="3">
    <source>
        <dbReference type="ARBA" id="ARBA00022729"/>
    </source>
</evidence>
<dbReference type="PANTHER" id="PTHR22923">
    <property type="entry name" value="CEREBELLIN-RELATED"/>
    <property type="match status" value="1"/>
</dbReference>
<dbReference type="HOGENOM" id="CLU_1403680_0_0_1"/>
<keyword evidence="2" id="KW-0964">Secreted</keyword>
<dbReference type="SUPFAM" id="SSF49842">
    <property type="entry name" value="TNF-like"/>
    <property type="match status" value="1"/>
</dbReference>
<dbReference type="Pfam" id="PF00386">
    <property type="entry name" value="C1q"/>
    <property type="match status" value="1"/>
</dbReference>
<dbReference type="GO" id="GO:0005576">
    <property type="term" value="C:extracellular region"/>
    <property type="evidence" value="ECO:0007669"/>
    <property type="project" value="UniProtKB-SubCell"/>
</dbReference>
<evidence type="ECO:0000256" key="1">
    <source>
        <dbReference type="ARBA" id="ARBA00004613"/>
    </source>
</evidence>
<evidence type="ECO:0000256" key="2">
    <source>
        <dbReference type="ARBA" id="ARBA00022525"/>
    </source>
</evidence>
<name>K1Q3W5_MAGGI</name>
<dbReference type="InterPro" id="IPR050822">
    <property type="entry name" value="Cerebellin_Synaptic_Org"/>
</dbReference>
<reference evidence="4" key="1">
    <citation type="journal article" date="2012" name="Nature">
        <title>The oyster genome reveals stress adaptation and complexity of shell formation.</title>
        <authorList>
            <person name="Zhang G."/>
            <person name="Fang X."/>
            <person name="Guo X."/>
            <person name="Li L."/>
            <person name="Luo R."/>
            <person name="Xu F."/>
            <person name="Yang P."/>
            <person name="Zhang L."/>
            <person name="Wang X."/>
            <person name="Qi H."/>
            <person name="Xiong Z."/>
            <person name="Que H."/>
            <person name="Xie Y."/>
            <person name="Holland P.W."/>
            <person name="Paps J."/>
            <person name="Zhu Y."/>
            <person name="Wu F."/>
            <person name="Chen Y."/>
            <person name="Wang J."/>
            <person name="Peng C."/>
            <person name="Meng J."/>
            <person name="Yang L."/>
            <person name="Liu J."/>
            <person name="Wen B."/>
            <person name="Zhang N."/>
            <person name="Huang Z."/>
            <person name="Zhu Q."/>
            <person name="Feng Y."/>
            <person name="Mount A."/>
            <person name="Hedgecock D."/>
            <person name="Xu Z."/>
            <person name="Liu Y."/>
            <person name="Domazet-Loso T."/>
            <person name="Du Y."/>
            <person name="Sun X."/>
            <person name="Zhang S."/>
            <person name="Liu B."/>
            <person name="Cheng P."/>
            <person name="Jiang X."/>
            <person name="Li J."/>
            <person name="Fan D."/>
            <person name="Wang W."/>
            <person name="Fu W."/>
            <person name="Wang T."/>
            <person name="Wang B."/>
            <person name="Zhang J."/>
            <person name="Peng Z."/>
            <person name="Li Y."/>
            <person name="Li N."/>
            <person name="Wang J."/>
            <person name="Chen M."/>
            <person name="He Y."/>
            <person name="Tan F."/>
            <person name="Song X."/>
            <person name="Zheng Q."/>
            <person name="Huang R."/>
            <person name="Yang H."/>
            <person name="Du X."/>
            <person name="Chen L."/>
            <person name="Yang M."/>
            <person name="Gaffney P.M."/>
            <person name="Wang S."/>
            <person name="Luo L."/>
            <person name="She Z."/>
            <person name="Ming Y."/>
            <person name="Huang W."/>
            <person name="Zhang S."/>
            <person name="Huang B."/>
            <person name="Zhang Y."/>
            <person name="Qu T."/>
            <person name="Ni P."/>
            <person name="Miao G."/>
            <person name="Wang J."/>
            <person name="Wang Q."/>
            <person name="Steinberg C.E."/>
            <person name="Wang H."/>
            <person name="Li N."/>
            <person name="Qian L."/>
            <person name="Zhang G."/>
            <person name="Li Y."/>
            <person name="Yang H."/>
            <person name="Liu X."/>
            <person name="Wang J."/>
            <person name="Yin Y."/>
            <person name="Wang J."/>
        </authorList>
    </citation>
    <scope>NUCLEOTIDE SEQUENCE [LARGE SCALE GENOMIC DNA]</scope>
    <source>
        <strain evidence="4">05x7-T-G4-1.051#20</strain>
    </source>
</reference>
<dbReference type="SMART" id="SM00110">
    <property type="entry name" value="C1Q"/>
    <property type="match status" value="1"/>
</dbReference>
<gene>
    <name evidence="4" type="ORF">CGI_10013070</name>
</gene>